<dbReference type="HOGENOM" id="CLU_1441062_0_0_1"/>
<comment type="caution">
    <text evidence="2">The sequence shown here is derived from an EMBL/GenBank/DDBJ whole genome shotgun (WGS) entry which is preliminary data.</text>
</comment>
<protein>
    <submittedName>
        <fullName evidence="2">Uncharacterized protein</fullName>
    </submittedName>
</protein>
<accession>A0A072PQ22</accession>
<gene>
    <name evidence="2" type="ORF">A1O9_03004</name>
</gene>
<dbReference type="Proteomes" id="UP000027920">
    <property type="component" value="Unassembled WGS sequence"/>
</dbReference>
<feature type="region of interest" description="Disordered" evidence="1">
    <location>
        <begin position="69"/>
        <end position="136"/>
    </location>
</feature>
<proteinExistence type="predicted"/>
<feature type="compositionally biased region" description="Polar residues" evidence="1">
    <location>
        <begin position="112"/>
        <end position="136"/>
    </location>
</feature>
<dbReference type="RefSeq" id="XP_013264028.1">
    <property type="nucleotide sequence ID" value="XM_013408574.1"/>
</dbReference>
<keyword evidence="3" id="KW-1185">Reference proteome</keyword>
<dbReference type="VEuPathDB" id="FungiDB:A1O9_03004"/>
<evidence type="ECO:0000313" key="2">
    <source>
        <dbReference type="EMBL" id="KEF61438.1"/>
    </source>
</evidence>
<name>A0A072PQ22_9EURO</name>
<dbReference type="AlphaFoldDB" id="A0A072PQ22"/>
<dbReference type="GeneID" id="25277944"/>
<evidence type="ECO:0000313" key="3">
    <source>
        <dbReference type="Proteomes" id="UP000027920"/>
    </source>
</evidence>
<dbReference type="OrthoDB" id="3438781at2759"/>
<reference evidence="2 3" key="1">
    <citation type="submission" date="2013-03" db="EMBL/GenBank/DDBJ databases">
        <title>The Genome Sequence of Exophiala aquamarina CBS 119918.</title>
        <authorList>
            <consortium name="The Broad Institute Genomics Platform"/>
            <person name="Cuomo C."/>
            <person name="de Hoog S."/>
            <person name="Gorbushina A."/>
            <person name="Walker B."/>
            <person name="Young S.K."/>
            <person name="Zeng Q."/>
            <person name="Gargeya S."/>
            <person name="Fitzgerald M."/>
            <person name="Haas B."/>
            <person name="Abouelleil A."/>
            <person name="Allen A.W."/>
            <person name="Alvarado L."/>
            <person name="Arachchi H.M."/>
            <person name="Berlin A.M."/>
            <person name="Chapman S.B."/>
            <person name="Gainer-Dewar J."/>
            <person name="Goldberg J."/>
            <person name="Griggs A."/>
            <person name="Gujja S."/>
            <person name="Hansen M."/>
            <person name="Howarth C."/>
            <person name="Imamovic A."/>
            <person name="Ireland A."/>
            <person name="Larimer J."/>
            <person name="McCowan C."/>
            <person name="Murphy C."/>
            <person name="Pearson M."/>
            <person name="Poon T.W."/>
            <person name="Priest M."/>
            <person name="Roberts A."/>
            <person name="Saif S."/>
            <person name="Shea T."/>
            <person name="Sisk P."/>
            <person name="Sykes S."/>
            <person name="Wortman J."/>
            <person name="Nusbaum C."/>
            <person name="Birren B."/>
        </authorList>
    </citation>
    <scope>NUCLEOTIDE SEQUENCE [LARGE SCALE GENOMIC DNA]</scope>
    <source>
        <strain evidence="2 3">CBS 119918</strain>
    </source>
</reference>
<feature type="compositionally biased region" description="Polar residues" evidence="1">
    <location>
        <begin position="69"/>
        <end position="98"/>
    </location>
</feature>
<dbReference type="EMBL" id="AMGV01000002">
    <property type="protein sequence ID" value="KEF61438.1"/>
    <property type="molecule type" value="Genomic_DNA"/>
</dbReference>
<organism evidence="2 3">
    <name type="scientific">Exophiala aquamarina CBS 119918</name>
    <dbReference type="NCBI Taxonomy" id="1182545"/>
    <lineage>
        <taxon>Eukaryota</taxon>
        <taxon>Fungi</taxon>
        <taxon>Dikarya</taxon>
        <taxon>Ascomycota</taxon>
        <taxon>Pezizomycotina</taxon>
        <taxon>Eurotiomycetes</taxon>
        <taxon>Chaetothyriomycetidae</taxon>
        <taxon>Chaetothyriales</taxon>
        <taxon>Herpotrichiellaceae</taxon>
        <taxon>Exophiala</taxon>
    </lineage>
</organism>
<evidence type="ECO:0000256" key="1">
    <source>
        <dbReference type="SAM" id="MobiDB-lite"/>
    </source>
</evidence>
<sequence>MDDLTVTGAETTECLLLRTWNVPLCWDRFTTNYYLPDGSYGSITTGIYHCASGGSANLFTGDYSLPNGQSGNLYGQDPSEQPHTSTLHLPTPYTSSGIGSAIPATEVGTDASFPTPNSTGSGYGQPQNTTIIGTGTSDGNFPIITNVIIPTASITPPINNTGTQKTAMYGQKLLVLLAVAVGGAARQF</sequence>